<accession>A0A9D2P1P4</accession>
<sequence length="170" mass="17889">MLVFLASCGLLPAGSSSPLPEESCASAGQIMEGVDVPEAVLEAAMAHAESVRASWDDPGSSYAGMAGGAGFDDWRIEGLELVDRYDALEGRVVDVYRLDYRIHTPNPNAVMLAGGMELDQEGWLLPTSPGATYLVFAVEGEAPVFLCSVLIRDCAPGSEAFLGHLRGALS</sequence>
<proteinExistence type="predicted"/>
<protein>
    <submittedName>
        <fullName evidence="1">Uncharacterized protein</fullName>
    </submittedName>
</protein>
<dbReference type="AlphaFoldDB" id="A0A9D2P1P4"/>
<dbReference type="Proteomes" id="UP000823882">
    <property type="component" value="Unassembled WGS sequence"/>
</dbReference>
<gene>
    <name evidence="1" type="ORF">H9701_08885</name>
</gene>
<comment type="caution">
    <text evidence="1">The sequence shown here is derived from an EMBL/GenBank/DDBJ whole genome shotgun (WGS) entry which is preliminary data.</text>
</comment>
<reference evidence="1" key="1">
    <citation type="journal article" date="2021" name="PeerJ">
        <title>Extensive microbial diversity within the chicken gut microbiome revealed by metagenomics and culture.</title>
        <authorList>
            <person name="Gilroy R."/>
            <person name="Ravi A."/>
            <person name="Getino M."/>
            <person name="Pursley I."/>
            <person name="Horton D.L."/>
            <person name="Alikhan N.F."/>
            <person name="Baker D."/>
            <person name="Gharbi K."/>
            <person name="Hall N."/>
            <person name="Watson M."/>
            <person name="Adriaenssens E.M."/>
            <person name="Foster-Nyarko E."/>
            <person name="Jarju S."/>
            <person name="Secka A."/>
            <person name="Antonio M."/>
            <person name="Oren A."/>
            <person name="Chaudhuri R.R."/>
            <person name="La Ragione R."/>
            <person name="Hildebrand F."/>
            <person name="Pallen M.J."/>
        </authorList>
    </citation>
    <scope>NUCLEOTIDE SEQUENCE</scope>
    <source>
        <strain evidence="1">CHK186-1790</strain>
    </source>
</reference>
<organism evidence="1 2">
    <name type="scientific">Candidatus Intestinimonas pullistercoris</name>
    <dbReference type="NCBI Taxonomy" id="2838623"/>
    <lineage>
        <taxon>Bacteria</taxon>
        <taxon>Bacillati</taxon>
        <taxon>Bacillota</taxon>
        <taxon>Clostridia</taxon>
        <taxon>Eubacteriales</taxon>
        <taxon>Intestinimonas</taxon>
    </lineage>
</organism>
<reference evidence="1" key="2">
    <citation type="submission" date="2021-04" db="EMBL/GenBank/DDBJ databases">
        <authorList>
            <person name="Gilroy R."/>
        </authorList>
    </citation>
    <scope>NUCLEOTIDE SEQUENCE</scope>
    <source>
        <strain evidence="1">CHK186-1790</strain>
    </source>
</reference>
<dbReference type="EMBL" id="DWWJ01000161">
    <property type="protein sequence ID" value="HJC41651.1"/>
    <property type="molecule type" value="Genomic_DNA"/>
</dbReference>
<evidence type="ECO:0000313" key="2">
    <source>
        <dbReference type="Proteomes" id="UP000823882"/>
    </source>
</evidence>
<evidence type="ECO:0000313" key="1">
    <source>
        <dbReference type="EMBL" id="HJC41651.1"/>
    </source>
</evidence>
<name>A0A9D2P1P4_9FIRM</name>